<protein>
    <submittedName>
        <fullName evidence="2">Uncharacterized protein</fullName>
    </submittedName>
</protein>
<dbReference type="EMBL" id="ASPP01008133">
    <property type="protein sequence ID" value="ETO26028.1"/>
    <property type="molecule type" value="Genomic_DNA"/>
</dbReference>
<sequence>MTRMTASNVKIPTKNKSEITSKVSKALLCNRTARHIFPVKISQQHKYTLKIGVYVSFGLSLIIIIIIIIIYYYYLLFIIISLFCLKTKKELDYDVLRPFVLCLQ</sequence>
<keyword evidence="1" id="KW-1133">Transmembrane helix</keyword>
<name>X6NJD5_RETFI</name>
<feature type="transmembrane region" description="Helical" evidence="1">
    <location>
        <begin position="51"/>
        <end position="74"/>
    </location>
</feature>
<keyword evidence="1" id="KW-0472">Membrane</keyword>
<organism evidence="2 3">
    <name type="scientific">Reticulomyxa filosa</name>
    <dbReference type="NCBI Taxonomy" id="46433"/>
    <lineage>
        <taxon>Eukaryota</taxon>
        <taxon>Sar</taxon>
        <taxon>Rhizaria</taxon>
        <taxon>Retaria</taxon>
        <taxon>Foraminifera</taxon>
        <taxon>Monothalamids</taxon>
        <taxon>Reticulomyxidae</taxon>
        <taxon>Reticulomyxa</taxon>
    </lineage>
</organism>
<dbReference type="AlphaFoldDB" id="X6NJD5"/>
<gene>
    <name evidence="2" type="ORF">RFI_11109</name>
</gene>
<evidence type="ECO:0000313" key="3">
    <source>
        <dbReference type="Proteomes" id="UP000023152"/>
    </source>
</evidence>
<keyword evidence="1" id="KW-0812">Transmembrane</keyword>
<evidence type="ECO:0000313" key="2">
    <source>
        <dbReference type="EMBL" id="ETO26028.1"/>
    </source>
</evidence>
<keyword evidence="3" id="KW-1185">Reference proteome</keyword>
<reference evidence="2 3" key="1">
    <citation type="journal article" date="2013" name="Curr. Biol.">
        <title>The Genome of the Foraminiferan Reticulomyxa filosa.</title>
        <authorList>
            <person name="Glockner G."/>
            <person name="Hulsmann N."/>
            <person name="Schleicher M."/>
            <person name="Noegel A.A."/>
            <person name="Eichinger L."/>
            <person name="Gallinger C."/>
            <person name="Pawlowski J."/>
            <person name="Sierra R."/>
            <person name="Euteneuer U."/>
            <person name="Pillet L."/>
            <person name="Moustafa A."/>
            <person name="Platzer M."/>
            <person name="Groth M."/>
            <person name="Szafranski K."/>
            <person name="Schliwa M."/>
        </authorList>
    </citation>
    <scope>NUCLEOTIDE SEQUENCE [LARGE SCALE GENOMIC DNA]</scope>
</reference>
<dbReference type="Proteomes" id="UP000023152">
    <property type="component" value="Unassembled WGS sequence"/>
</dbReference>
<comment type="caution">
    <text evidence="2">The sequence shown here is derived from an EMBL/GenBank/DDBJ whole genome shotgun (WGS) entry which is preliminary data.</text>
</comment>
<evidence type="ECO:0000256" key="1">
    <source>
        <dbReference type="SAM" id="Phobius"/>
    </source>
</evidence>
<accession>X6NJD5</accession>
<proteinExistence type="predicted"/>